<dbReference type="Proteomes" id="UP000054485">
    <property type="component" value="Unassembled WGS sequence"/>
</dbReference>
<name>A0A0D0ABI4_9AGAM</name>
<dbReference type="InterPro" id="IPR040976">
    <property type="entry name" value="Pkinase_fungal"/>
</dbReference>
<protein>
    <recommendedName>
        <fullName evidence="1">Fungal-type protein kinase domain-containing protein</fullName>
    </recommendedName>
</protein>
<accession>A0A0D0ABI4</accession>
<gene>
    <name evidence="2" type="ORF">CY34DRAFT_575960</name>
</gene>
<evidence type="ECO:0000259" key="1">
    <source>
        <dbReference type="Pfam" id="PF17667"/>
    </source>
</evidence>
<dbReference type="OrthoDB" id="5584477at2759"/>
<dbReference type="PANTHER" id="PTHR38248">
    <property type="entry name" value="FUNK1 6"/>
    <property type="match status" value="1"/>
</dbReference>
<evidence type="ECO:0000313" key="2">
    <source>
        <dbReference type="EMBL" id="KIK35424.1"/>
    </source>
</evidence>
<dbReference type="Pfam" id="PF17667">
    <property type="entry name" value="Pkinase_fungal"/>
    <property type="match status" value="1"/>
</dbReference>
<dbReference type="EMBL" id="KN835626">
    <property type="protein sequence ID" value="KIK35424.1"/>
    <property type="molecule type" value="Genomic_DNA"/>
</dbReference>
<sequence length="168" mass="19089">MVYRLRGQFIGVLNDYDLSSLKRDGPSGLERTGTVPFMAIGLLSPVAIAGNAEHVYAHDAESFIWVLIWVCLRYENGKLLSKNRPLEEWLKCDAIQCRKEKNNFVAVGLHDHHPSQSHKVSWDLVSNCLERIHSIYPPKSYRKLEDQPAFEFLLEGPMLEHDASLAAT</sequence>
<dbReference type="InParanoid" id="A0A0D0ABI4"/>
<organism evidence="2 3">
    <name type="scientific">Suillus luteus UH-Slu-Lm8-n1</name>
    <dbReference type="NCBI Taxonomy" id="930992"/>
    <lineage>
        <taxon>Eukaryota</taxon>
        <taxon>Fungi</taxon>
        <taxon>Dikarya</taxon>
        <taxon>Basidiomycota</taxon>
        <taxon>Agaricomycotina</taxon>
        <taxon>Agaricomycetes</taxon>
        <taxon>Agaricomycetidae</taxon>
        <taxon>Boletales</taxon>
        <taxon>Suillineae</taxon>
        <taxon>Suillaceae</taxon>
        <taxon>Suillus</taxon>
    </lineage>
</organism>
<evidence type="ECO:0000313" key="3">
    <source>
        <dbReference type="Proteomes" id="UP000054485"/>
    </source>
</evidence>
<dbReference type="STRING" id="930992.A0A0D0ABI4"/>
<dbReference type="HOGENOM" id="CLU_1587587_0_0_1"/>
<keyword evidence="3" id="KW-1185">Reference proteome</keyword>
<feature type="domain" description="Fungal-type protein kinase" evidence="1">
    <location>
        <begin position="11"/>
        <end position="71"/>
    </location>
</feature>
<reference evidence="3" key="2">
    <citation type="submission" date="2015-01" db="EMBL/GenBank/DDBJ databases">
        <title>Evolutionary Origins and Diversification of the Mycorrhizal Mutualists.</title>
        <authorList>
            <consortium name="DOE Joint Genome Institute"/>
            <consortium name="Mycorrhizal Genomics Consortium"/>
            <person name="Kohler A."/>
            <person name="Kuo A."/>
            <person name="Nagy L.G."/>
            <person name="Floudas D."/>
            <person name="Copeland A."/>
            <person name="Barry K.W."/>
            <person name="Cichocki N."/>
            <person name="Veneault-Fourrey C."/>
            <person name="LaButti K."/>
            <person name="Lindquist E.A."/>
            <person name="Lipzen A."/>
            <person name="Lundell T."/>
            <person name="Morin E."/>
            <person name="Murat C."/>
            <person name="Riley R."/>
            <person name="Ohm R."/>
            <person name="Sun H."/>
            <person name="Tunlid A."/>
            <person name="Henrissat B."/>
            <person name="Grigoriev I.V."/>
            <person name="Hibbett D.S."/>
            <person name="Martin F."/>
        </authorList>
    </citation>
    <scope>NUCLEOTIDE SEQUENCE [LARGE SCALE GENOMIC DNA]</scope>
    <source>
        <strain evidence="3">UH-Slu-Lm8-n1</strain>
    </source>
</reference>
<dbReference type="PANTHER" id="PTHR38248:SF2">
    <property type="entry name" value="FUNK1 11"/>
    <property type="match status" value="1"/>
</dbReference>
<proteinExistence type="predicted"/>
<reference evidence="2 3" key="1">
    <citation type="submission" date="2014-04" db="EMBL/GenBank/DDBJ databases">
        <authorList>
            <consortium name="DOE Joint Genome Institute"/>
            <person name="Kuo A."/>
            <person name="Ruytinx J."/>
            <person name="Rineau F."/>
            <person name="Colpaert J."/>
            <person name="Kohler A."/>
            <person name="Nagy L.G."/>
            <person name="Floudas D."/>
            <person name="Copeland A."/>
            <person name="Barry K.W."/>
            <person name="Cichocki N."/>
            <person name="Veneault-Fourrey C."/>
            <person name="LaButti K."/>
            <person name="Lindquist E.A."/>
            <person name="Lipzen A."/>
            <person name="Lundell T."/>
            <person name="Morin E."/>
            <person name="Murat C."/>
            <person name="Sun H."/>
            <person name="Tunlid A."/>
            <person name="Henrissat B."/>
            <person name="Grigoriev I.V."/>
            <person name="Hibbett D.S."/>
            <person name="Martin F."/>
            <person name="Nordberg H.P."/>
            <person name="Cantor M.N."/>
            <person name="Hua S.X."/>
        </authorList>
    </citation>
    <scope>NUCLEOTIDE SEQUENCE [LARGE SCALE GENOMIC DNA]</scope>
    <source>
        <strain evidence="2 3">UH-Slu-Lm8-n1</strain>
    </source>
</reference>
<dbReference type="AlphaFoldDB" id="A0A0D0ABI4"/>